<accession>A0AAN9JBG7</accession>
<dbReference type="PANTHER" id="PTHR45754:SF3">
    <property type="entry name" value="METHYLENETETRAHYDROFOLATE REDUCTASE (NADPH)"/>
    <property type="match status" value="1"/>
</dbReference>
<gene>
    <name evidence="8" type="ORF">RJT34_17121</name>
</gene>
<evidence type="ECO:0000256" key="7">
    <source>
        <dbReference type="RuleBase" id="RU003862"/>
    </source>
</evidence>
<sequence>MHLTCTNMPVDKIDHALQTIKSNGLQNILALRGDPPMVDAGADLIVTQLFYDTDIFLKFVNDCRQIGITCPIVPGIKPINNYKGFLRMTGFCKTKILADIIAALEPIKDNEAVKSCGIHQGTEMCKKILEDIASLYTKYGEISISNTDGCLIFHVIF</sequence>
<dbReference type="SUPFAM" id="SSF51730">
    <property type="entry name" value="FAD-linked oxidoreductase"/>
    <property type="match status" value="1"/>
</dbReference>
<dbReference type="AlphaFoldDB" id="A0AAN9JBG7"/>
<keyword evidence="4 7" id="KW-0285">Flavoprotein</keyword>
<protein>
    <recommendedName>
        <fullName evidence="7">Methylenetetrahydrofolate reductase</fullName>
    </recommendedName>
</protein>
<comment type="similarity">
    <text evidence="3 7">Belongs to the methylenetetrahydrofolate reductase family.</text>
</comment>
<comment type="caution">
    <text evidence="8">The sequence shown here is derived from an EMBL/GenBank/DDBJ whole genome shotgun (WGS) entry which is preliminary data.</text>
</comment>
<dbReference type="Proteomes" id="UP001359559">
    <property type="component" value="Unassembled WGS sequence"/>
</dbReference>
<dbReference type="GO" id="GO:0004489">
    <property type="term" value="F:methylenetetrahydrofolate reductase [NAD(P)H] activity"/>
    <property type="evidence" value="ECO:0007669"/>
    <property type="project" value="InterPro"/>
</dbReference>
<evidence type="ECO:0000256" key="2">
    <source>
        <dbReference type="ARBA" id="ARBA00004777"/>
    </source>
</evidence>
<organism evidence="8 9">
    <name type="scientific">Clitoria ternatea</name>
    <name type="common">Butterfly pea</name>
    <dbReference type="NCBI Taxonomy" id="43366"/>
    <lineage>
        <taxon>Eukaryota</taxon>
        <taxon>Viridiplantae</taxon>
        <taxon>Streptophyta</taxon>
        <taxon>Embryophyta</taxon>
        <taxon>Tracheophyta</taxon>
        <taxon>Spermatophyta</taxon>
        <taxon>Magnoliopsida</taxon>
        <taxon>eudicotyledons</taxon>
        <taxon>Gunneridae</taxon>
        <taxon>Pentapetalae</taxon>
        <taxon>rosids</taxon>
        <taxon>fabids</taxon>
        <taxon>Fabales</taxon>
        <taxon>Fabaceae</taxon>
        <taxon>Papilionoideae</taxon>
        <taxon>50 kb inversion clade</taxon>
        <taxon>NPAAA clade</taxon>
        <taxon>indigoferoid/millettioid clade</taxon>
        <taxon>Phaseoleae</taxon>
        <taxon>Clitoria</taxon>
    </lineage>
</organism>
<keyword evidence="6 7" id="KW-0560">Oxidoreductase</keyword>
<dbReference type="GO" id="GO:0009086">
    <property type="term" value="P:methionine biosynthetic process"/>
    <property type="evidence" value="ECO:0007669"/>
    <property type="project" value="TreeGrafter"/>
</dbReference>
<comment type="cofactor">
    <cofactor evidence="1 7">
        <name>FAD</name>
        <dbReference type="ChEBI" id="CHEBI:57692"/>
    </cofactor>
</comment>
<dbReference type="GO" id="GO:0005829">
    <property type="term" value="C:cytosol"/>
    <property type="evidence" value="ECO:0007669"/>
    <property type="project" value="TreeGrafter"/>
</dbReference>
<dbReference type="EMBL" id="JAYKXN010000004">
    <property type="protein sequence ID" value="KAK7294234.1"/>
    <property type="molecule type" value="Genomic_DNA"/>
</dbReference>
<dbReference type="InterPro" id="IPR003171">
    <property type="entry name" value="Mehydrof_redctse-like"/>
</dbReference>
<proteinExistence type="inferred from homology"/>
<evidence type="ECO:0000256" key="4">
    <source>
        <dbReference type="ARBA" id="ARBA00022630"/>
    </source>
</evidence>
<dbReference type="InterPro" id="IPR029041">
    <property type="entry name" value="FAD-linked_oxidoreductase-like"/>
</dbReference>
<keyword evidence="9" id="KW-1185">Reference proteome</keyword>
<dbReference type="Gene3D" id="3.20.20.220">
    <property type="match status" value="2"/>
</dbReference>
<evidence type="ECO:0000256" key="3">
    <source>
        <dbReference type="ARBA" id="ARBA00006743"/>
    </source>
</evidence>
<name>A0AAN9JBG7_CLITE</name>
<keyword evidence="5 7" id="KW-0274">FAD</keyword>
<evidence type="ECO:0000313" key="8">
    <source>
        <dbReference type="EMBL" id="KAK7294234.1"/>
    </source>
</evidence>
<evidence type="ECO:0000256" key="5">
    <source>
        <dbReference type="ARBA" id="ARBA00022827"/>
    </source>
</evidence>
<evidence type="ECO:0000256" key="6">
    <source>
        <dbReference type="ARBA" id="ARBA00023002"/>
    </source>
</evidence>
<evidence type="ECO:0000313" key="9">
    <source>
        <dbReference type="Proteomes" id="UP001359559"/>
    </source>
</evidence>
<dbReference type="GO" id="GO:0035999">
    <property type="term" value="P:tetrahydrofolate interconversion"/>
    <property type="evidence" value="ECO:0007669"/>
    <property type="project" value="TreeGrafter"/>
</dbReference>
<comment type="pathway">
    <text evidence="2 7">One-carbon metabolism; tetrahydrofolate interconversion.</text>
</comment>
<dbReference type="Pfam" id="PF02219">
    <property type="entry name" value="MTHFR"/>
    <property type="match status" value="2"/>
</dbReference>
<reference evidence="8 9" key="1">
    <citation type="submission" date="2024-01" db="EMBL/GenBank/DDBJ databases">
        <title>The genomes of 5 underutilized Papilionoideae crops provide insights into root nodulation and disease resistance.</title>
        <authorList>
            <person name="Yuan L."/>
        </authorList>
    </citation>
    <scope>NUCLEOTIDE SEQUENCE [LARGE SCALE GENOMIC DNA]</scope>
    <source>
        <strain evidence="8">LY-2023</strain>
        <tissue evidence="8">Leaf</tissue>
    </source>
</reference>
<evidence type="ECO:0000256" key="1">
    <source>
        <dbReference type="ARBA" id="ARBA00001974"/>
    </source>
</evidence>
<dbReference type="GO" id="GO:0071949">
    <property type="term" value="F:FAD binding"/>
    <property type="evidence" value="ECO:0007669"/>
    <property type="project" value="TreeGrafter"/>
</dbReference>
<dbReference type="PANTHER" id="PTHR45754">
    <property type="entry name" value="METHYLENETETRAHYDROFOLATE REDUCTASE"/>
    <property type="match status" value="1"/>
</dbReference>